<evidence type="ECO:0000256" key="1">
    <source>
        <dbReference type="SAM" id="Phobius"/>
    </source>
</evidence>
<dbReference type="AlphaFoldDB" id="A0A7W8DWZ1"/>
<organism evidence="2 3">
    <name type="scientific">Rhodopseudomonas rhenobacensis</name>
    <dbReference type="NCBI Taxonomy" id="87461"/>
    <lineage>
        <taxon>Bacteria</taxon>
        <taxon>Pseudomonadati</taxon>
        <taxon>Pseudomonadota</taxon>
        <taxon>Alphaproteobacteria</taxon>
        <taxon>Hyphomicrobiales</taxon>
        <taxon>Nitrobacteraceae</taxon>
        <taxon>Rhodopseudomonas</taxon>
    </lineage>
</organism>
<reference evidence="2 3" key="1">
    <citation type="submission" date="2020-08" db="EMBL/GenBank/DDBJ databases">
        <title>Genomic Encyclopedia of Type Strains, Phase IV (KMG-IV): sequencing the most valuable type-strain genomes for metagenomic binning, comparative biology and taxonomic classification.</title>
        <authorList>
            <person name="Goeker M."/>
        </authorList>
    </citation>
    <scope>NUCLEOTIDE SEQUENCE [LARGE SCALE GENOMIC DNA]</scope>
    <source>
        <strain evidence="2 3">DSM 12706</strain>
    </source>
</reference>
<keyword evidence="1" id="KW-1133">Transmembrane helix</keyword>
<name>A0A7W8DWZ1_9BRAD</name>
<evidence type="ECO:0000313" key="2">
    <source>
        <dbReference type="EMBL" id="MBB5045348.1"/>
    </source>
</evidence>
<keyword evidence="1" id="KW-0812">Transmembrane</keyword>
<feature type="transmembrane region" description="Helical" evidence="1">
    <location>
        <begin position="21"/>
        <end position="41"/>
    </location>
</feature>
<protein>
    <submittedName>
        <fullName evidence="2">Uncharacterized protein</fullName>
    </submittedName>
</protein>
<dbReference type="Proteomes" id="UP000542353">
    <property type="component" value="Unassembled WGS sequence"/>
</dbReference>
<gene>
    <name evidence="2" type="ORF">HNR60_000077</name>
</gene>
<evidence type="ECO:0000313" key="3">
    <source>
        <dbReference type="Proteomes" id="UP000542353"/>
    </source>
</evidence>
<comment type="caution">
    <text evidence="2">The sequence shown here is derived from an EMBL/GenBank/DDBJ whole genome shotgun (WGS) entry which is preliminary data.</text>
</comment>
<sequence>MPMLTRECDADERRPCRPRTVRAGGGLIAISVAATLIGMAAPAAAAAQELRPIIAAAPFTTTLSNNVPLAYGMNATETAQALGAPLSYISGRPGEEILLALRSAGGSGFFERRDRLYLQFRAGRLTGWKGDWGRNWMWQ</sequence>
<proteinExistence type="predicted"/>
<accession>A0A7W8DWZ1</accession>
<keyword evidence="1" id="KW-0472">Membrane</keyword>
<dbReference type="EMBL" id="JACHIH010000001">
    <property type="protein sequence ID" value="MBB5045348.1"/>
    <property type="molecule type" value="Genomic_DNA"/>
</dbReference>
<keyword evidence="3" id="KW-1185">Reference proteome</keyword>